<dbReference type="Pfam" id="PF07859">
    <property type="entry name" value="Abhydrolase_3"/>
    <property type="match status" value="1"/>
</dbReference>
<feature type="domain" description="Alpha/beta hydrolase fold-3" evidence="2">
    <location>
        <begin position="111"/>
        <end position="329"/>
    </location>
</feature>
<dbReference type="Gene3D" id="3.40.50.1820">
    <property type="entry name" value="alpha/beta hydrolase"/>
    <property type="match status" value="1"/>
</dbReference>
<dbReference type="PANTHER" id="PTHR48081:SF31">
    <property type="entry name" value="STERYL ACETYL HYDROLASE MUG81-RELATED"/>
    <property type="match status" value="1"/>
</dbReference>
<dbReference type="Proteomes" id="UP000094385">
    <property type="component" value="Unassembled WGS sequence"/>
</dbReference>
<dbReference type="InterPro" id="IPR029058">
    <property type="entry name" value="AB_hydrolase_fold"/>
</dbReference>
<dbReference type="EMBL" id="KV454293">
    <property type="protein sequence ID" value="ODQ73976.1"/>
    <property type="molecule type" value="Genomic_DNA"/>
</dbReference>
<dbReference type="GO" id="GO:0016787">
    <property type="term" value="F:hydrolase activity"/>
    <property type="evidence" value="ECO:0007669"/>
    <property type="project" value="UniProtKB-KW"/>
</dbReference>
<dbReference type="InterPro" id="IPR013094">
    <property type="entry name" value="AB_hydrolase_3"/>
</dbReference>
<dbReference type="InterPro" id="IPR050300">
    <property type="entry name" value="GDXG_lipolytic_enzyme"/>
</dbReference>
<keyword evidence="4" id="KW-1185">Reference proteome</keyword>
<proteinExistence type="predicted"/>
<keyword evidence="1" id="KW-0378">Hydrolase</keyword>
<dbReference type="STRING" id="675824.A0A1E3Q8I7"/>
<name>A0A1E3Q8I7_LIPST</name>
<organism evidence="3 4">
    <name type="scientific">Lipomyces starkeyi NRRL Y-11557</name>
    <dbReference type="NCBI Taxonomy" id="675824"/>
    <lineage>
        <taxon>Eukaryota</taxon>
        <taxon>Fungi</taxon>
        <taxon>Dikarya</taxon>
        <taxon>Ascomycota</taxon>
        <taxon>Saccharomycotina</taxon>
        <taxon>Lipomycetes</taxon>
        <taxon>Lipomycetales</taxon>
        <taxon>Lipomycetaceae</taxon>
        <taxon>Lipomyces</taxon>
    </lineage>
</organism>
<protein>
    <recommendedName>
        <fullName evidence="2">Alpha/beta hydrolase fold-3 domain-containing protein</fullName>
    </recommendedName>
</protein>
<evidence type="ECO:0000259" key="2">
    <source>
        <dbReference type="Pfam" id="PF07859"/>
    </source>
</evidence>
<sequence>MASASRISFWQKLDFLPAIFQISCETLAAAIWWPLRGEKAPRTFKRHILLTLMRKTFARLSTEQLQFIAGSTESNYIAWTRAQKIPVQSIQISHLNTKAFWIGDDQADTVVLYFHGGGYAMPASEAHFTLLSQLISQATQLERSVAGLVLQYDLAPGEHYPRQITQCVELLRYAITDLKKSPGQIVLGGDSAGGTMVFSVLSHILHPHPSITPIKLSTPLRAVFVSSPVVRFSFTAERFRLNEIFEPAPVSTLKEWIANYLGTSGKDRWNEPGQNDVEWWNGLTDVVKEMLITIATDEVMAEDVQAMASKITTVYTELTLFSSKNDFHAEPGIGFAVGLEESESTQLIKSWVVERLL</sequence>
<evidence type="ECO:0000256" key="1">
    <source>
        <dbReference type="ARBA" id="ARBA00022801"/>
    </source>
</evidence>
<dbReference type="SUPFAM" id="SSF53474">
    <property type="entry name" value="alpha/beta-Hydrolases"/>
    <property type="match status" value="1"/>
</dbReference>
<evidence type="ECO:0000313" key="3">
    <source>
        <dbReference type="EMBL" id="ODQ73976.1"/>
    </source>
</evidence>
<evidence type="ECO:0000313" key="4">
    <source>
        <dbReference type="Proteomes" id="UP000094385"/>
    </source>
</evidence>
<gene>
    <name evidence="3" type="ORF">LIPSTDRAFT_104474</name>
</gene>
<reference evidence="3 4" key="1">
    <citation type="journal article" date="2016" name="Proc. Natl. Acad. Sci. U.S.A.">
        <title>Comparative genomics of biotechnologically important yeasts.</title>
        <authorList>
            <person name="Riley R."/>
            <person name="Haridas S."/>
            <person name="Wolfe K.H."/>
            <person name="Lopes M.R."/>
            <person name="Hittinger C.T."/>
            <person name="Goeker M."/>
            <person name="Salamov A.A."/>
            <person name="Wisecaver J.H."/>
            <person name="Long T.M."/>
            <person name="Calvey C.H."/>
            <person name="Aerts A.L."/>
            <person name="Barry K.W."/>
            <person name="Choi C."/>
            <person name="Clum A."/>
            <person name="Coughlan A.Y."/>
            <person name="Deshpande S."/>
            <person name="Douglass A.P."/>
            <person name="Hanson S.J."/>
            <person name="Klenk H.-P."/>
            <person name="LaButti K.M."/>
            <person name="Lapidus A."/>
            <person name="Lindquist E.A."/>
            <person name="Lipzen A.M."/>
            <person name="Meier-Kolthoff J.P."/>
            <person name="Ohm R.A."/>
            <person name="Otillar R.P."/>
            <person name="Pangilinan J.L."/>
            <person name="Peng Y."/>
            <person name="Rokas A."/>
            <person name="Rosa C.A."/>
            <person name="Scheuner C."/>
            <person name="Sibirny A.A."/>
            <person name="Slot J.C."/>
            <person name="Stielow J.B."/>
            <person name="Sun H."/>
            <person name="Kurtzman C.P."/>
            <person name="Blackwell M."/>
            <person name="Grigoriev I.V."/>
            <person name="Jeffries T.W."/>
        </authorList>
    </citation>
    <scope>NUCLEOTIDE SEQUENCE [LARGE SCALE GENOMIC DNA]</scope>
    <source>
        <strain evidence="3 4">NRRL Y-11557</strain>
    </source>
</reference>
<accession>A0A1E3Q8I7</accession>
<dbReference type="AlphaFoldDB" id="A0A1E3Q8I7"/>
<dbReference type="PANTHER" id="PTHR48081">
    <property type="entry name" value="AB HYDROLASE SUPERFAMILY PROTEIN C4A8.06C"/>
    <property type="match status" value="1"/>
</dbReference>
<dbReference type="OrthoDB" id="2152029at2759"/>